<feature type="transmembrane region" description="Helical" evidence="8">
    <location>
        <begin position="310"/>
        <end position="327"/>
    </location>
</feature>
<gene>
    <name evidence="10" type="ORF">KDA82_17975</name>
</gene>
<dbReference type="Pfam" id="PF05977">
    <property type="entry name" value="MFS_3"/>
    <property type="match status" value="1"/>
</dbReference>
<feature type="region of interest" description="Disordered" evidence="7">
    <location>
        <begin position="1"/>
        <end position="21"/>
    </location>
</feature>
<keyword evidence="5 8" id="KW-1133">Transmembrane helix</keyword>
<feature type="domain" description="Major facilitator superfamily (MFS) profile" evidence="9">
    <location>
        <begin position="241"/>
        <end position="431"/>
    </location>
</feature>
<dbReference type="Gene3D" id="1.20.1250.20">
    <property type="entry name" value="MFS general substrate transporter like domains"/>
    <property type="match status" value="1"/>
</dbReference>
<keyword evidence="11" id="KW-1185">Reference proteome</keyword>
<feature type="transmembrane region" description="Helical" evidence="8">
    <location>
        <begin position="33"/>
        <end position="57"/>
    </location>
</feature>
<feature type="transmembrane region" description="Helical" evidence="8">
    <location>
        <begin position="244"/>
        <end position="266"/>
    </location>
</feature>
<dbReference type="GO" id="GO:0022857">
    <property type="term" value="F:transmembrane transporter activity"/>
    <property type="evidence" value="ECO:0007669"/>
    <property type="project" value="InterPro"/>
</dbReference>
<evidence type="ECO:0000256" key="1">
    <source>
        <dbReference type="ARBA" id="ARBA00004651"/>
    </source>
</evidence>
<evidence type="ECO:0000256" key="2">
    <source>
        <dbReference type="ARBA" id="ARBA00022448"/>
    </source>
</evidence>
<evidence type="ECO:0000256" key="4">
    <source>
        <dbReference type="ARBA" id="ARBA00022692"/>
    </source>
</evidence>
<organism evidence="10 11">
    <name type="scientific">Streptomyces daliensis</name>
    <dbReference type="NCBI Taxonomy" id="299421"/>
    <lineage>
        <taxon>Bacteria</taxon>
        <taxon>Bacillati</taxon>
        <taxon>Actinomycetota</taxon>
        <taxon>Actinomycetes</taxon>
        <taxon>Kitasatosporales</taxon>
        <taxon>Streptomycetaceae</taxon>
        <taxon>Streptomyces</taxon>
    </lineage>
</organism>
<evidence type="ECO:0000256" key="8">
    <source>
        <dbReference type="SAM" id="Phobius"/>
    </source>
</evidence>
<dbReference type="PANTHER" id="PTHR23513">
    <property type="entry name" value="INTEGRAL MEMBRANE EFFLUX PROTEIN-RELATED"/>
    <property type="match status" value="1"/>
</dbReference>
<dbReference type="EMBL" id="JAGSMN010000398">
    <property type="protein sequence ID" value="MBR7674874.1"/>
    <property type="molecule type" value="Genomic_DNA"/>
</dbReference>
<keyword evidence="3" id="KW-1003">Cell membrane</keyword>
<evidence type="ECO:0000259" key="9">
    <source>
        <dbReference type="PROSITE" id="PS50850"/>
    </source>
</evidence>
<reference evidence="10" key="1">
    <citation type="submission" date="2021-04" db="EMBL/GenBank/DDBJ databases">
        <title>Sequencing of actinobacteria type strains.</title>
        <authorList>
            <person name="Nguyen G.-S."/>
            <person name="Wentzel A."/>
        </authorList>
    </citation>
    <scope>NUCLEOTIDE SEQUENCE</scope>
    <source>
        <strain evidence="10">DSM 42095</strain>
    </source>
</reference>
<dbReference type="PROSITE" id="PS50850">
    <property type="entry name" value="MFS"/>
    <property type="match status" value="1"/>
</dbReference>
<feature type="transmembrane region" description="Helical" evidence="8">
    <location>
        <begin position="333"/>
        <end position="353"/>
    </location>
</feature>
<feature type="transmembrane region" description="Helical" evidence="8">
    <location>
        <begin position="397"/>
        <end position="418"/>
    </location>
</feature>
<feature type="transmembrane region" description="Helical" evidence="8">
    <location>
        <begin position="162"/>
        <end position="185"/>
    </location>
</feature>
<feature type="transmembrane region" description="Helical" evidence="8">
    <location>
        <begin position="191"/>
        <end position="209"/>
    </location>
</feature>
<evidence type="ECO:0000256" key="5">
    <source>
        <dbReference type="ARBA" id="ARBA00022989"/>
    </source>
</evidence>
<feature type="transmembrane region" description="Helical" evidence="8">
    <location>
        <begin position="95"/>
        <end position="117"/>
    </location>
</feature>
<dbReference type="InterPro" id="IPR020846">
    <property type="entry name" value="MFS_dom"/>
</dbReference>
<comment type="subcellular location">
    <subcellularLocation>
        <location evidence="1">Cell membrane</location>
        <topology evidence="1">Multi-pass membrane protein</topology>
    </subcellularLocation>
</comment>
<feature type="transmembrane region" description="Helical" evidence="8">
    <location>
        <begin position="374"/>
        <end position="391"/>
    </location>
</feature>
<keyword evidence="2" id="KW-0813">Transport</keyword>
<evidence type="ECO:0000256" key="6">
    <source>
        <dbReference type="ARBA" id="ARBA00023136"/>
    </source>
</evidence>
<dbReference type="InterPro" id="IPR036259">
    <property type="entry name" value="MFS_trans_sf"/>
</dbReference>
<dbReference type="InterPro" id="IPR010290">
    <property type="entry name" value="TM_effector"/>
</dbReference>
<dbReference type="CDD" id="cd06173">
    <property type="entry name" value="MFS_MefA_like"/>
    <property type="match status" value="1"/>
</dbReference>
<proteinExistence type="predicted"/>
<feature type="transmembrane region" description="Helical" evidence="8">
    <location>
        <begin position="278"/>
        <end position="298"/>
    </location>
</feature>
<dbReference type="SUPFAM" id="SSF103473">
    <property type="entry name" value="MFS general substrate transporter"/>
    <property type="match status" value="1"/>
</dbReference>
<evidence type="ECO:0000313" key="10">
    <source>
        <dbReference type="EMBL" id="MBR7674874.1"/>
    </source>
</evidence>
<feature type="transmembrane region" description="Helical" evidence="8">
    <location>
        <begin position="63"/>
        <end position="88"/>
    </location>
</feature>
<evidence type="ECO:0000256" key="3">
    <source>
        <dbReference type="ARBA" id="ARBA00022475"/>
    </source>
</evidence>
<sequence length="431" mass="45273">MTSSPENPARAEEKNPPTTIASSSPLNFPSFRYFWLSRTVSGLGSAMSMVALPVLAYHESQSAFMVSLVAAAETIPYVVFGLVAGAVADRFNRRLIMILADVLCAVSLASIPLAHMLGALTVWHIVIAAILSSSGALFFEAGVYGLVPAVVGKENITKANSYLYGSSTVVRIAGTALAGALIALVGAASSIAIDALTFVASALCIRGVTYREPAASKGMAKWPGYRKSIKEGLSFLWVQPTLRIMTVVGTLQSISGGAIIGQLVVFANRGLGLSGSDARIGLLYTAWSAGGIGGALLLPKVRQRLGSFQVLLVVLPLGSLLGLFVVLTTDWRVAMVAITTWGVVYLMVLVNTMNYCQQVTPPEMQSRVNTTRRTFSSGLGVPLGALVASSLTTHFSIRVGISTAVFSVALAALLVWAVQIKRNLAPAPVAE</sequence>
<dbReference type="PANTHER" id="PTHR23513:SF6">
    <property type="entry name" value="MAJOR FACILITATOR SUPERFAMILY ASSOCIATED DOMAIN-CONTAINING PROTEIN"/>
    <property type="match status" value="1"/>
</dbReference>
<keyword evidence="6 8" id="KW-0472">Membrane</keyword>
<dbReference type="Proteomes" id="UP000675554">
    <property type="component" value="Unassembled WGS sequence"/>
</dbReference>
<protein>
    <submittedName>
        <fullName evidence="10">MFS transporter</fullName>
    </submittedName>
</protein>
<accession>A0A8T4J004</accession>
<dbReference type="GO" id="GO:0005886">
    <property type="term" value="C:plasma membrane"/>
    <property type="evidence" value="ECO:0007669"/>
    <property type="project" value="UniProtKB-SubCell"/>
</dbReference>
<evidence type="ECO:0000256" key="7">
    <source>
        <dbReference type="SAM" id="MobiDB-lite"/>
    </source>
</evidence>
<feature type="transmembrane region" description="Helical" evidence="8">
    <location>
        <begin position="123"/>
        <end position="150"/>
    </location>
</feature>
<comment type="caution">
    <text evidence="10">The sequence shown here is derived from an EMBL/GenBank/DDBJ whole genome shotgun (WGS) entry which is preliminary data.</text>
</comment>
<dbReference type="AlphaFoldDB" id="A0A8T4J004"/>
<evidence type="ECO:0000313" key="11">
    <source>
        <dbReference type="Proteomes" id="UP000675554"/>
    </source>
</evidence>
<name>A0A8T4J004_9ACTN</name>
<keyword evidence="4 8" id="KW-0812">Transmembrane</keyword>